<feature type="domain" description="RNase NYN" evidence="2">
    <location>
        <begin position="2"/>
        <end position="79"/>
    </location>
</feature>
<sequence>MILQKLQGLDVLTFTPARTARAGRPAFINYDDLYVLEFAERHGGSVLSGDRFDDIAKEYSYKDLRRIIKERRIDVIFRQLNSDFVHYGRDRFFRFVPELCIIHDNNGPWPAEERIQQRIYCLPNDKDYDKVVSRRKNWTAKRRDEIICTIDGLFDEIARKNCLIPKIIPFQTSNIKKESIGNAINAKCVKSKYKGLDLIHPEELTERWLSPPLPSSTATKREKTRKQRKSRMISRNAVTLSSTSTRLTVTRSTSVAYDDARCAKIINRLDQIFDRPLIVKVLMESRTRNLYAIANLCAQQTL</sequence>
<name>A0A1I7V5I3_LOALO</name>
<protein>
    <submittedName>
        <fullName evidence="4">RNase_Zc3h12a domain-containing protein</fullName>
    </submittedName>
</protein>
<dbReference type="InterPro" id="IPR021869">
    <property type="entry name" value="RNase_Zc3h12_NYN"/>
</dbReference>
<dbReference type="Pfam" id="PF11977">
    <property type="entry name" value="RNase_Zc3h12a"/>
    <property type="match status" value="1"/>
</dbReference>
<dbReference type="Gene3D" id="3.40.50.11980">
    <property type="match status" value="1"/>
</dbReference>
<dbReference type="eggNOG" id="ENOG502S85W">
    <property type="taxonomic scope" value="Eukaryota"/>
</dbReference>
<keyword evidence="3" id="KW-1185">Reference proteome</keyword>
<evidence type="ECO:0000313" key="4">
    <source>
        <dbReference type="WBParaSite" id="EN70_10101"/>
    </source>
</evidence>
<proteinExistence type="predicted"/>
<feature type="region of interest" description="Disordered" evidence="1">
    <location>
        <begin position="210"/>
        <end position="234"/>
    </location>
</feature>
<feature type="compositionally biased region" description="Basic residues" evidence="1">
    <location>
        <begin position="222"/>
        <end position="232"/>
    </location>
</feature>
<organism evidence="3 4">
    <name type="scientific">Loa loa</name>
    <name type="common">Eye worm</name>
    <name type="synonym">Filaria loa</name>
    <dbReference type="NCBI Taxonomy" id="7209"/>
    <lineage>
        <taxon>Eukaryota</taxon>
        <taxon>Metazoa</taxon>
        <taxon>Ecdysozoa</taxon>
        <taxon>Nematoda</taxon>
        <taxon>Chromadorea</taxon>
        <taxon>Rhabditida</taxon>
        <taxon>Spirurina</taxon>
        <taxon>Spiruromorpha</taxon>
        <taxon>Filarioidea</taxon>
        <taxon>Onchocercidae</taxon>
        <taxon>Loa</taxon>
    </lineage>
</organism>
<evidence type="ECO:0000259" key="2">
    <source>
        <dbReference type="Pfam" id="PF11977"/>
    </source>
</evidence>
<evidence type="ECO:0000313" key="3">
    <source>
        <dbReference type="Proteomes" id="UP000095285"/>
    </source>
</evidence>
<reference evidence="3" key="1">
    <citation type="submission" date="2012-04" db="EMBL/GenBank/DDBJ databases">
        <title>The Genome Sequence of Loa loa.</title>
        <authorList>
            <consortium name="The Broad Institute Genome Sequencing Platform"/>
            <consortium name="Broad Institute Genome Sequencing Center for Infectious Disease"/>
            <person name="Nutman T.B."/>
            <person name="Fink D.L."/>
            <person name="Russ C."/>
            <person name="Young S."/>
            <person name="Zeng Q."/>
            <person name="Gargeya S."/>
            <person name="Alvarado L."/>
            <person name="Berlin A."/>
            <person name="Chapman S.B."/>
            <person name="Chen Z."/>
            <person name="Freedman E."/>
            <person name="Gellesch M."/>
            <person name="Goldberg J."/>
            <person name="Griggs A."/>
            <person name="Gujja S."/>
            <person name="Heilman E.R."/>
            <person name="Heiman D."/>
            <person name="Howarth C."/>
            <person name="Mehta T."/>
            <person name="Neiman D."/>
            <person name="Pearson M."/>
            <person name="Roberts A."/>
            <person name="Saif S."/>
            <person name="Shea T."/>
            <person name="Shenoy N."/>
            <person name="Sisk P."/>
            <person name="Stolte C."/>
            <person name="Sykes S."/>
            <person name="White J."/>
            <person name="Yandava C."/>
            <person name="Haas B."/>
            <person name="Henn M.R."/>
            <person name="Nusbaum C."/>
            <person name="Birren B."/>
        </authorList>
    </citation>
    <scope>NUCLEOTIDE SEQUENCE [LARGE SCALE GENOMIC DNA]</scope>
</reference>
<dbReference type="Proteomes" id="UP000095285">
    <property type="component" value="Unassembled WGS sequence"/>
</dbReference>
<dbReference type="AlphaFoldDB" id="A0A1I7V5I3"/>
<accession>A0A1I7V5I3</accession>
<dbReference type="WBParaSite" id="EN70_10101">
    <property type="protein sequence ID" value="EN70_10101"/>
    <property type="gene ID" value="EN70_10101"/>
</dbReference>
<reference evidence="4" key="2">
    <citation type="submission" date="2016-11" db="UniProtKB">
        <authorList>
            <consortium name="WormBaseParasite"/>
        </authorList>
    </citation>
    <scope>IDENTIFICATION</scope>
</reference>
<evidence type="ECO:0000256" key="1">
    <source>
        <dbReference type="SAM" id="MobiDB-lite"/>
    </source>
</evidence>